<evidence type="ECO:0000313" key="1">
    <source>
        <dbReference type="EMBL" id="JAR87654.1"/>
    </source>
</evidence>
<dbReference type="AlphaFoldDB" id="A0A147BA76"/>
<accession>A0A147BA76</accession>
<feature type="non-terminal residue" evidence="1">
    <location>
        <position position="1"/>
    </location>
</feature>
<name>A0A147BA76_9ACAR</name>
<protein>
    <submittedName>
        <fullName evidence="1">Pol polyprotein</fullName>
    </submittedName>
</protein>
<reference evidence="1" key="1">
    <citation type="submission" date="2016-03" db="EMBL/GenBank/DDBJ databases">
        <title>Gut transcriptome analysis on engorged females of Ornithodoros mimon (Acari: Argasidae) and phylogenetic inferences of soft ticks.</title>
        <authorList>
            <person name="Landulfo G.A."/>
            <person name="Giovanni D."/>
            <person name="Carvalho E."/>
            <person name="Junqueira-de-Azevedo I."/>
            <person name="Patane J."/>
            <person name="Mendoca R."/>
            <person name="Barros-Battesti D."/>
        </authorList>
    </citation>
    <scope>NUCLEOTIDE SEQUENCE</scope>
    <source>
        <strain evidence="1">Females</strain>
        <tissue evidence="1">Gut</tissue>
    </source>
</reference>
<organism evidence="1">
    <name type="scientific">Alectorobius mimon</name>
    <dbReference type="NCBI Taxonomy" id="360319"/>
    <lineage>
        <taxon>Eukaryota</taxon>
        <taxon>Metazoa</taxon>
        <taxon>Ecdysozoa</taxon>
        <taxon>Arthropoda</taxon>
        <taxon>Chelicerata</taxon>
        <taxon>Arachnida</taxon>
        <taxon>Acari</taxon>
        <taxon>Parasitiformes</taxon>
        <taxon>Ixodida</taxon>
        <taxon>Ixodoidea</taxon>
        <taxon>Argasidae</taxon>
        <taxon>Ornithodorinae</taxon>
        <taxon>Alectorobius</taxon>
    </lineage>
</organism>
<proteinExistence type="predicted"/>
<sequence>SFRGTITLGVVSGGCQPTDLTSFEQLRDDLRQEGGTSITQEFSWRPVAQYHLLQEKLCNIWCCTCWKGPRLCVTCIVVDANDNPAVAITRYRKWTEEIDANTLEGSQRGWHWLQQALWTGRCAFTLLAMEAPAHVRGQRCNGPGRSCWPRLLCQL</sequence>
<dbReference type="EMBL" id="GEIB01000109">
    <property type="protein sequence ID" value="JAR87654.1"/>
    <property type="molecule type" value="Transcribed_RNA"/>
</dbReference>